<feature type="region of interest" description="Disordered" evidence="10">
    <location>
        <begin position="1"/>
        <end position="24"/>
    </location>
</feature>
<dbReference type="SMART" id="SM00614">
    <property type="entry name" value="ZnF_BED"/>
    <property type="match status" value="1"/>
</dbReference>
<feature type="compositionally biased region" description="Polar residues" evidence="10">
    <location>
        <begin position="1"/>
        <end position="17"/>
    </location>
</feature>
<dbReference type="GO" id="GO:0008270">
    <property type="term" value="F:zinc ion binding"/>
    <property type="evidence" value="ECO:0007669"/>
    <property type="project" value="UniProtKB-KW"/>
</dbReference>
<proteinExistence type="predicted"/>
<protein>
    <recommendedName>
        <fullName evidence="11">BED-type domain-containing protein</fullName>
    </recommendedName>
</protein>
<keyword evidence="8" id="KW-0539">Nucleus</keyword>
<organism evidence="12 13">
    <name type="scientific">Rotaria magnacalcarata</name>
    <dbReference type="NCBI Taxonomy" id="392030"/>
    <lineage>
        <taxon>Eukaryota</taxon>
        <taxon>Metazoa</taxon>
        <taxon>Spiralia</taxon>
        <taxon>Gnathifera</taxon>
        <taxon>Rotifera</taxon>
        <taxon>Eurotatoria</taxon>
        <taxon>Bdelloidea</taxon>
        <taxon>Philodinida</taxon>
        <taxon>Philodinidae</taxon>
        <taxon>Rotaria</taxon>
    </lineage>
</organism>
<evidence type="ECO:0000256" key="4">
    <source>
        <dbReference type="ARBA" id="ARBA00022833"/>
    </source>
</evidence>
<feature type="region of interest" description="Disordered" evidence="10">
    <location>
        <begin position="324"/>
        <end position="404"/>
    </location>
</feature>
<keyword evidence="5" id="KW-0805">Transcription regulation</keyword>
<keyword evidence="7" id="KW-0804">Transcription</keyword>
<name>A0A814U7E1_9BILA</name>
<dbReference type="EMBL" id="CAJNOV010004327">
    <property type="protein sequence ID" value="CAF1171093.1"/>
    <property type="molecule type" value="Genomic_DNA"/>
</dbReference>
<dbReference type="PROSITE" id="PS50808">
    <property type="entry name" value="ZF_BED"/>
    <property type="match status" value="1"/>
</dbReference>
<dbReference type="GO" id="GO:0046983">
    <property type="term" value="F:protein dimerization activity"/>
    <property type="evidence" value="ECO:0007669"/>
    <property type="project" value="InterPro"/>
</dbReference>
<dbReference type="GO" id="GO:0003677">
    <property type="term" value="F:DNA binding"/>
    <property type="evidence" value="ECO:0007669"/>
    <property type="project" value="UniProtKB-KW"/>
</dbReference>
<keyword evidence="6" id="KW-0238">DNA-binding</keyword>
<keyword evidence="2" id="KW-0479">Metal-binding</keyword>
<evidence type="ECO:0000256" key="2">
    <source>
        <dbReference type="ARBA" id="ARBA00022723"/>
    </source>
</evidence>
<feature type="compositionally biased region" description="Low complexity" evidence="10">
    <location>
        <begin position="815"/>
        <end position="839"/>
    </location>
</feature>
<comment type="subcellular location">
    <subcellularLocation>
        <location evidence="1">Nucleus</location>
    </subcellularLocation>
</comment>
<gene>
    <name evidence="12" type="ORF">CJN711_LOCUS10508</name>
</gene>
<dbReference type="PANTHER" id="PTHR46481:SF10">
    <property type="entry name" value="ZINC FINGER BED DOMAIN-CONTAINING PROTEIN 39"/>
    <property type="match status" value="1"/>
</dbReference>
<dbReference type="SUPFAM" id="SSF53098">
    <property type="entry name" value="Ribonuclease H-like"/>
    <property type="match status" value="2"/>
</dbReference>
<dbReference type="AlphaFoldDB" id="A0A814U7E1"/>
<evidence type="ECO:0000256" key="9">
    <source>
        <dbReference type="PROSITE-ProRule" id="PRU00027"/>
    </source>
</evidence>
<keyword evidence="3 9" id="KW-0863">Zinc-finger</keyword>
<evidence type="ECO:0000259" key="11">
    <source>
        <dbReference type="PROSITE" id="PS50808"/>
    </source>
</evidence>
<reference evidence="12" key="1">
    <citation type="submission" date="2021-02" db="EMBL/GenBank/DDBJ databases">
        <authorList>
            <person name="Nowell W R."/>
        </authorList>
    </citation>
    <scope>NUCLEOTIDE SEQUENCE</scope>
</reference>
<dbReference type="Pfam" id="PF05699">
    <property type="entry name" value="Dimer_Tnp_hAT"/>
    <property type="match status" value="1"/>
</dbReference>
<dbReference type="Proteomes" id="UP000663855">
    <property type="component" value="Unassembled WGS sequence"/>
</dbReference>
<dbReference type="InterPro" id="IPR012337">
    <property type="entry name" value="RNaseH-like_sf"/>
</dbReference>
<feature type="region of interest" description="Disordered" evidence="10">
    <location>
        <begin position="813"/>
        <end position="849"/>
    </location>
</feature>
<feature type="compositionally biased region" description="Low complexity" evidence="10">
    <location>
        <begin position="326"/>
        <end position="357"/>
    </location>
</feature>
<evidence type="ECO:0000256" key="10">
    <source>
        <dbReference type="SAM" id="MobiDB-lite"/>
    </source>
</evidence>
<dbReference type="InterPro" id="IPR003656">
    <property type="entry name" value="Znf_BED"/>
</dbReference>
<dbReference type="InterPro" id="IPR008906">
    <property type="entry name" value="HATC_C_dom"/>
</dbReference>
<dbReference type="GO" id="GO:0005634">
    <property type="term" value="C:nucleus"/>
    <property type="evidence" value="ECO:0007669"/>
    <property type="project" value="UniProtKB-SubCell"/>
</dbReference>
<feature type="compositionally biased region" description="Polar residues" evidence="10">
    <location>
        <begin position="840"/>
        <end position="849"/>
    </location>
</feature>
<evidence type="ECO:0000256" key="6">
    <source>
        <dbReference type="ARBA" id="ARBA00023125"/>
    </source>
</evidence>
<evidence type="ECO:0000313" key="13">
    <source>
        <dbReference type="Proteomes" id="UP000663855"/>
    </source>
</evidence>
<dbReference type="InterPro" id="IPR052035">
    <property type="entry name" value="ZnF_BED_domain_contain"/>
</dbReference>
<accession>A0A814U7E1</accession>
<evidence type="ECO:0000256" key="5">
    <source>
        <dbReference type="ARBA" id="ARBA00023015"/>
    </source>
</evidence>
<dbReference type="PANTHER" id="PTHR46481">
    <property type="entry name" value="ZINC FINGER BED DOMAIN-CONTAINING PROTEIN 4"/>
    <property type="match status" value="1"/>
</dbReference>
<evidence type="ECO:0000256" key="3">
    <source>
        <dbReference type="ARBA" id="ARBA00022771"/>
    </source>
</evidence>
<keyword evidence="4" id="KW-0862">Zinc</keyword>
<evidence type="ECO:0000313" key="12">
    <source>
        <dbReference type="EMBL" id="CAF1171093.1"/>
    </source>
</evidence>
<feature type="compositionally biased region" description="Acidic residues" evidence="10">
    <location>
        <begin position="376"/>
        <end position="386"/>
    </location>
</feature>
<dbReference type="Pfam" id="PF02892">
    <property type="entry name" value="zf-BED"/>
    <property type="match status" value="1"/>
</dbReference>
<comment type="caution">
    <text evidence="12">The sequence shown here is derived from an EMBL/GenBank/DDBJ whole genome shotgun (WGS) entry which is preliminary data.</text>
</comment>
<evidence type="ECO:0000256" key="1">
    <source>
        <dbReference type="ARBA" id="ARBA00004123"/>
    </source>
</evidence>
<feature type="domain" description="BED-type" evidence="11">
    <location>
        <begin position="66"/>
        <end position="114"/>
    </location>
</feature>
<evidence type="ECO:0000256" key="7">
    <source>
        <dbReference type="ARBA" id="ARBA00023163"/>
    </source>
</evidence>
<feature type="region of interest" description="Disordered" evidence="10">
    <location>
        <begin position="39"/>
        <end position="58"/>
    </location>
</feature>
<evidence type="ECO:0000256" key="8">
    <source>
        <dbReference type="ARBA" id="ARBA00023242"/>
    </source>
</evidence>
<sequence>MKRKTQSNNTYHNQQPIENFDEDTNSPTAAAMEIQNDNQSVTAATTASNPTLASSSSTQCTITGRKSTSTVWEFATKSDDGKHATCKLCNYTCTSSNHSTSTIRHHLIQKHKKYHLLLNTKASSSSTNIRVSEHVKKELHNLCYNAIITDSRTFNDFRKEGMMTIFNRLMPGYTPPHRNQVSAQIKKLYHYHYKLLKQELEEVEQLALTFDFWSDRQANSFLCATGHWIDYEFHYISKIIDFSCFDERHTGINISNYLKAKLISLNIHDKVISITCDGAENMKVACRHLGDNIKRVWCCAHRLHLVITNALGFWFKEKSVDNENRSSSMTRSTTTTSTVISTQDDDLLNMNSSSSDDNIADVDMSDAADGSADSDNINEAEGAEGAEGDHSTSDQDDDESGDQHAIVDNWSNDVETDLNPIEELILIMNLLKKCRTIATIVKKSSVIAAFVRKEQLLLKTKKMIRIDCKTRWNSTFLLIEATIECKQVLMKLFSEKRSFNLRSEQANRLITDELNNDEWDFLSSLRFVLNPFYHATTLMSGKNYPSIGLAFHAIHKLKHFCSKDDTSFDLNRCDQDDDESGDQHAIVDNWSNDVETDLNPIEELILIMNLLKKCRTIATIVKKSSVIAAFVRKEQLLLKTKKMIRIDCKTRWNSTFLLIEATIECKQVLMKLFSEKRSFNLRSEQVNRLITVELNNDEWDFLSSLRFVLNPFYHATKLMSGKNYPSIGLAFHAIHKLKHFCSKDDTYEEKIKQMKKLLLAKLNYYFYDDLEQHEHLENHSYFDPAAHLTLTENEKQRNERYIKDLILNDVYPQQSSTSDGSKASSSSNAISTSSTKSSIQLPQSLSNNHTNPSTYDDFIAACGDDGNIIGESNKERSKRLSVNEELKYFKLAVQEFNLKNKPSTTTAMRFWNIHHTKLPLLSRLARIHLIACGTSVPSESAFSISAHTARKERSRLSSQNLCYSVFLKDKISKQR</sequence>